<dbReference type="AlphaFoldDB" id="W1Q5Y1"/>
<dbReference type="Proteomes" id="UP000019050">
    <property type="component" value="Unassembled WGS sequence"/>
</dbReference>
<sequence length="198" mass="21351">MIFMNKKLSRLVALGLLATTLWQPVAILAESNASTASQTSSAATAGTQVVGNDTVGYLTLPEGYEANETGDQNTGGLSFVNKSTNTSISLMRLNATDYIQSKPQSLAKLTLPAWIIMKEVVYRLPDKELTFQSGPAGFDNLPDGYYLVSYKDSSAIGSVYFTDKNDSNYVYLIGMDGPNSESLSSFGDIAKTWSSKKP</sequence>
<feature type="signal peptide" evidence="1">
    <location>
        <begin position="1"/>
        <end position="28"/>
    </location>
</feature>
<evidence type="ECO:0000313" key="3">
    <source>
        <dbReference type="Proteomes" id="UP000019050"/>
    </source>
</evidence>
<protein>
    <recommendedName>
        <fullName evidence="4">Secreted protein</fullName>
    </recommendedName>
</protein>
<dbReference type="EMBL" id="ACIN03000001">
    <property type="protein sequence ID" value="ESK66611.1"/>
    <property type="molecule type" value="Genomic_DNA"/>
</dbReference>
<evidence type="ECO:0000256" key="1">
    <source>
        <dbReference type="SAM" id="SignalP"/>
    </source>
</evidence>
<feature type="chain" id="PRO_5039646184" description="Secreted protein" evidence="1">
    <location>
        <begin position="29"/>
        <end position="198"/>
    </location>
</feature>
<accession>W1Q5Y1</accession>
<dbReference type="HOGENOM" id="CLU_1425166_0_0_9"/>
<proteinExistence type="predicted"/>
<evidence type="ECO:0008006" key="4">
    <source>
        <dbReference type="Google" id="ProtNLM"/>
    </source>
</evidence>
<comment type="caution">
    <text evidence="2">The sequence shown here is derived from an EMBL/GenBank/DDBJ whole genome shotgun (WGS) entry which is preliminary data.</text>
</comment>
<organism evidence="2 3">
    <name type="scientific">Abiotrophia defectiva ATCC 49176</name>
    <dbReference type="NCBI Taxonomy" id="592010"/>
    <lineage>
        <taxon>Bacteria</taxon>
        <taxon>Bacillati</taxon>
        <taxon>Bacillota</taxon>
        <taxon>Bacilli</taxon>
        <taxon>Lactobacillales</taxon>
        <taxon>Aerococcaceae</taxon>
        <taxon>Abiotrophia</taxon>
    </lineage>
</organism>
<reference evidence="2" key="1">
    <citation type="submission" date="2013-06" db="EMBL/GenBank/DDBJ databases">
        <authorList>
            <person name="Weinstock G."/>
            <person name="Sodergren E."/>
            <person name="Clifton S."/>
            <person name="Fulton L."/>
            <person name="Fulton B."/>
            <person name="Courtney L."/>
            <person name="Fronick C."/>
            <person name="Harrison M."/>
            <person name="Strong C."/>
            <person name="Farmer C."/>
            <person name="Delahaunty K."/>
            <person name="Markovic C."/>
            <person name="Hall O."/>
            <person name="Minx P."/>
            <person name="Tomlinson C."/>
            <person name="Mitreva M."/>
            <person name="Nelson J."/>
            <person name="Hou S."/>
            <person name="Wollam A."/>
            <person name="Pepin K.H."/>
            <person name="Johnson M."/>
            <person name="Bhonagiri V."/>
            <person name="Nash W.E."/>
            <person name="Warren W."/>
            <person name="Chinwalla A."/>
            <person name="Mardis E.R."/>
            <person name="Wilson R.K."/>
        </authorList>
    </citation>
    <scope>NUCLEOTIDE SEQUENCE [LARGE SCALE GENOMIC DNA]</scope>
    <source>
        <strain evidence="2">ATCC 49176</strain>
    </source>
</reference>
<keyword evidence="3" id="KW-1185">Reference proteome</keyword>
<evidence type="ECO:0000313" key="2">
    <source>
        <dbReference type="EMBL" id="ESK66611.1"/>
    </source>
</evidence>
<name>W1Q5Y1_ABIDE</name>
<gene>
    <name evidence="2" type="ORF">GCWU000182_000302</name>
</gene>
<keyword evidence="1" id="KW-0732">Signal</keyword>